<name>A0A9N9AWM6_9GLOM</name>
<organism evidence="1 2">
    <name type="scientific">Diversispora eburnea</name>
    <dbReference type="NCBI Taxonomy" id="1213867"/>
    <lineage>
        <taxon>Eukaryota</taxon>
        <taxon>Fungi</taxon>
        <taxon>Fungi incertae sedis</taxon>
        <taxon>Mucoromycota</taxon>
        <taxon>Glomeromycotina</taxon>
        <taxon>Glomeromycetes</taxon>
        <taxon>Diversisporales</taxon>
        <taxon>Diversisporaceae</taxon>
        <taxon>Diversispora</taxon>
    </lineage>
</organism>
<accession>A0A9N9AWM6</accession>
<proteinExistence type="predicted"/>
<evidence type="ECO:0000313" key="1">
    <source>
        <dbReference type="EMBL" id="CAG8543461.1"/>
    </source>
</evidence>
<sequence length="77" mass="8576">MTILMLLPSTTTGITLRESLHNYNVPQLSSGNTSCFLMSWVGQYSLSRNGTEVCAFKNQKQQSIEGADELSYSVIQR</sequence>
<protein>
    <submittedName>
        <fullName evidence="1">5508_t:CDS:1</fullName>
    </submittedName>
</protein>
<dbReference type="AlphaFoldDB" id="A0A9N9AWM6"/>
<dbReference type="Proteomes" id="UP000789706">
    <property type="component" value="Unassembled WGS sequence"/>
</dbReference>
<dbReference type="OrthoDB" id="2130967at2759"/>
<comment type="caution">
    <text evidence="1">The sequence shown here is derived from an EMBL/GenBank/DDBJ whole genome shotgun (WGS) entry which is preliminary data.</text>
</comment>
<reference evidence="1" key="1">
    <citation type="submission" date="2021-06" db="EMBL/GenBank/DDBJ databases">
        <authorList>
            <person name="Kallberg Y."/>
            <person name="Tangrot J."/>
            <person name="Rosling A."/>
        </authorList>
    </citation>
    <scope>NUCLEOTIDE SEQUENCE</scope>
    <source>
        <strain evidence="1">AZ414A</strain>
    </source>
</reference>
<evidence type="ECO:0000313" key="2">
    <source>
        <dbReference type="Proteomes" id="UP000789706"/>
    </source>
</evidence>
<gene>
    <name evidence="1" type="ORF">DEBURN_LOCUS6732</name>
</gene>
<keyword evidence="2" id="KW-1185">Reference proteome</keyword>
<dbReference type="EMBL" id="CAJVPK010000726">
    <property type="protein sequence ID" value="CAG8543461.1"/>
    <property type="molecule type" value="Genomic_DNA"/>
</dbReference>